<dbReference type="InterPro" id="IPR010255">
    <property type="entry name" value="Haem_peroxidase_sf"/>
</dbReference>
<dbReference type="GO" id="GO:0006979">
    <property type="term" value="P:response to oxidative stress"/>
    <property type="evidence" value="ECO:0007669"/>
    <property type="project" value="InterPro"/>
</dbReference>
<accession>A0A4V3GTW7</accession>
<dbReference type="Gene3D" id="1.10.640.10">
    <property type="entry name" value="Haem peroxidase domain superfamily, animal type"/>
    <property type="match status" value="1"/>
</dbReference>
<dbReference type="AlphaFoldDB" id="A0A4V3GTW7"/>
<feature type="region of interest" description="Disordered" evidence="1">
    <location>
        <begin position="347"/>
        <end position="368"/>
    </location>
</feature>
<name>A0A4V3GTW7_9RHOB</name>
<evidence type="ECO:0000256" key="1">
    <source>
        <dbReference type="SAM" id="MobiDB-lite"/>
    </source>
</evidence>
<evidence type="ECO:0000313" key="3">
    <source>
        <dbReference type="Proteomes" id="UP000295484"/>
    </source>
</evidence>
<dbReference type="RefSeq" id="WP_134077931.1">
    <property type="nucleotide sequence ID" value="NZ_SOEB01000011.1"/>
</dbReference>
<feature type="compositionally biased region" description="Basic and acidic residues" evidence="1">
    <location>
        <begin position="351"/>
        <end position="367"/>
    </location>
</feature>
<comment type="caution">
    <text evidence="2">The sequence shown here is derived from an EMBL/GenBank/DDBJ whole genome shotgun (WGS) entry which is preliminary data.</text>
</comment>
<feature type="region of interest" description="Disordered" evidence="1">
    <location>
        <begin position="1"/>
        <end position="20"/>
    </location>
</feature>
<dbReference type="EMBL" id="SOEB01000011">
    <property type="protein sequence ID" value="TDX28520.1"/>
    <property type="molecule type" value="Genomic_DNA"/>
</dbReference>
<sequence>MLPLQSQECPATRARPAPDEAGTACLRSATIDAFSYPVWPEAPHGPFGYLFPDAAEARGGVAAAAALRDLASAMAGRGTGGGDDSGMPAIYTYLGQVIARELAAGTDPEGGLSGLDLDRVDPLPRRRAMADLRNDRSGRLSLESLYGAEAGGWRRDPAAPARLWSGVTGPSGSMGEGVRIDPARRNRLPKPALAEQDKAYIGAPQTDAGLATAEVHLVLARFHNAVVARAPGIGGPPAEAGDAAFDFARDEVRKHFQWLVVNDYLRRICLPEVLDAVMAEEAPVYRDLLQRCPGLPEGRLPLPFEFQAAAIRLGETMARPSYDWSARHGFGCGAASVAGPPGWRRAPGRMDFSRLTDESGTRPDRHARGINTRITPDLLCLHDEPPGLHGRMRQLAERTLRRGLRLNLASGQDCLRGMARLGVRIAPLSAAELAEGPGGGVLARAGMIEATPLWYYILREAEARTGGRRLGPLGSRIVAETLVGLCVCDPDSYWHHLGSDHGRWHPRDGVRPAGEPVTTVAALIRAAGMRA</sequence>
<gene>
    <name evidence="2" type="ORF">EV657_11137</name>
</gene>
<dbReference type="InterPro" id="IPR037120">
    <property type="entry name" value="Haem_peroxidase_sf_animal"/>
</dbReference>
<dbReference type="GO" id="GO:0020037">
    <property type="term" value="F:heme binding"/>
    <property type="evidence" value="ECO:0007669"/>
    <property type="project" value="InterPro"/>
</dbReference>
<protein>
    <recommendedName>
        <fullName evidence="4">Heme peroxidase</fullName>
    </recommendedName>
</protein>
<reference evidence="2 3" key="1">
    <citation type="submission" date="2019-03" db="EMBL/GenBank/DDBJ databases">
        <title>Genomic Encyclopedia of Type Strains, Phase IV (KMG-IV): sequencing the most valuable type-strain genomes for metagenomic binning, comparative biology and taxonomic classification.</title>
        <authorList>
            <person name="Goeker M."/>
        </authorList>
    </citation>
    <scope>NUCLEOTIDE SEQUENCE [LARGE SCALE GENOMIC DNA]</scope>
    <source>
        <strain evidence="2 3">JA181</strain>
    </source>
</reference>
<dbReference type="SUPFAM" id="SSF48113">
    <property type="entry name" value="Heme-dependent peroxidases"/>
    <property type="match status" value="1"/>
</dbReference>
<evidence type="ECO:0000313" key="2">
    <source>
        <dbReference type="EMBL" id="TDX28520.1"/>
    </source>
</evidence>
<organism evidence="2 3">
    <name type="scientific">Rhodovulum visakhapatnamense</name>
    <dbReference type="NCBI Taxonomy" id="364297"/>
    <lineage>
        <taxon>Bacteria</taxon>
        <taxon>Pseudomonadati</taxon>
        <taxon>Pseudomonadota</taxon>
        <taxon>Alphaproteobacteria</taxon>
        <taxon>Rhodobacterales</taxon>
        <taxon>Paracoccaceae</taxon>
        <taxon>Rhodovulum</taxon>
    </lineage>
</organism>
<dbReference type="GO" id="GO:0004601">
    <property type="term" value="F:peroxidase activity"/>
    <property type="evidence" value="ECO:0007669"/>
    <property type="project" value="InterPro"/>
</dbReference>
<proteinExistence type="predicted"/>
<evidence type="ECO:0008006" key="4">
    <source>
        <dbReference type="Google" id="ProtNLM"/>
    </source>
</evidence>
<dbReference type="Proteomes" id="UP000295484">
    <property type="component" value="Unassembled WGS sequence"/>
</dbReference>